<comment type="caution">
    <text evidence="5">The sequence shown here is derived from an EMBL/GenBank/DDBJ whole genome shotgun (WGS) entry which is preliminary data.</text>
</comment>
<dbReference type="Pfam" id="PF01965">
    <property type="entry name" value="DJ-1_PfpI"/>
    <property type="match status" value="1"/>
</dbReference>
<organism evidence="5 6">
    <name type="scientific">Acinetobacter tjernbergiae DSM 14971 = CIP 107465</name>
    <dbReference type="NCBI Taxonomy" id="1120928"/>
    <lineage>
        <taxon>Bacteria</taxon>
        <taxon>Pseudomonadati</taxon>
        <taxon>Pseudomonadota</taxon>
        <taxon>Gammaproteobacteria</taxon>
        <taxon>Moraxellales</taxon>
        <taxon>Moraxellaceae</taxon>
        <taxon>Acinetobacter</taxon>
    </lineage>
</organism>
<evidence type="ECO:0000313" key="6">
    <source>
        <dbReference type="Proteomes" id="UP000017404"/>
    </source>
</evidence>
<comment type="similarity">
    <text evidence="3">Belongs to the peptidase C56 family. HSP31-like subfamily.</text>
</comment>
<dbReference type="InterPro" id="IPR029062">
    <property type="entry name" value="Class_I_gatase-like"/>
</dbReference>
<proteinExistence type="inferred from homology"/>
<dbReference type="CDD" id="cd03141">
    <property type="entry name" value="GATase1_Hsp31_like"/>
    <property type="match status" value="1"/>
</dbReference>
<dbReference type="InterPro" id="IPR050325">
    <property type="entry name" value="Prot/Nucl_acid_deglycase"/>
</dbReference>
<dbReference type="eggNOG" id="COG0693">
    <property type="taxonomic scope" value="Bacteria"/>
</dbReference>
<dbReference type="AlphaFoldDB" id="V2V3U9"/>
<dbReference type="GO" id="GO:0019243">
    <property type="term" value="P:methylglyoxal catabolic process to D-lactate via S-lactoyl-glutathione"/>
    <property type="evidence" value="ECO:0007669"/>
    <property type="project" value="TreeGrafter"/>
</dbReference>
<gene>
    <name evidence="5" type="ORF">F990_01714</name>
</gene>
<dbReference type="STRING" id="202955.GCA_000759995_00754"/>
<keyword evidence="6" id="KW-1185">Reference proteome</keyword>
<dbReference type="RefSeq" id="WP_018679316.1">
    <property type="nucleotide sequence ID" value="NZ_AYEV01000015.1"/>
</dbReference>
<dbReference type="GO" id="GO:0019172">
    <property type="term" value="F:glyoxalase III activity"/>
    <property type="evidence" value="ECO:0007669"/>
    <property type="project" value="TreeGrafter"/>
</dbReference>
<name>V2V3U9_9GAMM</name>
<evidence type="ECO:0000256" key="1">
    <source>
        <dbReference type="ARBA" id="ARBA00023016"/>
    </source>
</evidence>
<dbReference type="Proteomes" id="UP000017404">
    <property type="component" value="Unassembled WGS sequence"/>
</dbReference>
<sequence>MSKRILHIVTNVSEYEGIDQPTGLWLGELTHAYDEFEKQNYIQDIVSPLGGKSPLEPKSLGRFVADQSVLKRKNDAAFMQLLENTKKPSEINWKDYDVIYYTGGHGVMWDFLNNVELQEITKKIYEKGGIVSSVCHGYCGLLNVRLSDGQYLIKDKKLTGFAWSEEILAGVAKKVPYNAEQLAKQHGAIYSKKIIPFAPYVVRDGHLITGQNPFSARPTAQAIIERLSNDSF</sequence>
<evidence type="ECO:0000256" key="3">
    <source>
        <dbReference type="ARBA" id="ARBA00038493"/>
    </source>
</evidence>
<dbReference type="InterPro" id="IPR002818">
    <property type="entry name" value="DJ-1/PfpI"/>
</dbReference>
<dbReference type="EMBL" id="AYEV01000015">
    <property type="protein sequence ID" value="ESK55600.1"/>
    <property type="molecule type" value="Genomic_DNA"/>
</dbReference>
<dbReference type="PATRIC" id="fig|1120928.5.peg.1746"/>
<dbReference type="Gene3D" id="3.40.50.880">
    <property type="match status" value="1"/>
</dbReference>
<feature type="domain" description="DJ-1/PfpI" evidence="4">
    <location>
        <begin position="28"/>
        <end position="225"/>
    </location>
</feature>
<protein>
    <recommendedName>
        <fullName evidence="4">DJ-1/PfpI domain-containing protein</fullName>
    </recommendedName>
</protein>
<accession>V2V3U9</accession>
<evidence type="ECO:0000256" key="2">
    <source>
        <dbReference type="ARBA" id="ARBA00023239"/>
    </source>
</evidence>
<keyword evidence="2" id="KW-0456">Lyase</keyword>
<evidence type="ECO:0000259" key="4">
    <source>
        <dbReference type="Pfam" id="PF01965"/>
    </source>
</evidence>
<keyword evidence="1" id="KW-0346">Stress response</keyword>
<dbReference type="GO" id="GO:0005737">
    <property type="term" value="C:cytoplasm"/>
    <property type="evidence" value="ECO:0007669"/>
    <property type="project" value="TreeGrafter"/>
</dbReference>
<evidence type="ECO:0000313" key="5">
    <source>
        <dbReference type="EMBL" id="ESK55600.1"/>
    </source>
</evidence>
<dbReference type="SUPFAM" id="SSF52317">
    <property type="entry name" value="Class I glutamine amidotransferase-like"/>
    <property type="match status" value="1"/>
</dbReference>
<reference evidence="5 6" key="1">
    <citation type="submission" date="2013-10" db="EMBL/GenBank/DDBJ databases">
        <title>The Genome Sequence of Acinetobacter tjernbergiae CIP107465.</title>
        <authorList>
            <consortium name="The Broad Institute Genomics Platform"/>
            <consortium name="The Broad Institute Genome Sequencing Center for Infectious Disease"/>
            <person name="Cerqueira G."/>
            <person name="Feldgarden M."/>
            <person name="Courvalin P."/>
            <person name="Grillot-Courvalin C."/>
            <person name="Clermont D."/>
            <person name="Rocha E."/>
            <person name="Yoon E.-J."/>
            <person name="Nemec A."/>
            <person name="Young S.K."/>
            <person name="Zeng Q."/>
            <person name="Gargeya S."/>
            <person name="Fitzgerald M."/>
            <person name="Abouelleil A."/>
            <person name="Alvarado L."/>
            <person name="Berlin A.M."/>
            <person name="Chapman S.B."/>
            <person name="Gainer-Dewar J."/>
            <person name="Goldberg J."/>
            <person name="Gnerre S."/>
            <person name="Griggs A."/>
            <person name="Gujja S."/>
            <person name="Hansen M."/>
            <person name="Howarth C."/>
            <person name="Imamovic A."/>
            <person name="Ireland A."/>
            <person name="Larimer J."/>
            <person name="McCowan C."/>
            <person name="Murphy C."/>
            <person name="Pearson M."/>
            <person name="Poon T.W."/>
            <person name="Priest M."/>
            <person name="Roberts A."/>
            <person name="Saif S."/>
            <person name="Shea T."/>
            <person name="Sykes S."/>
            <person name="Wortman J."/>
            <person name="Nusbaum C."/>
            <person name="Birren B."/>
        </authorList>
    </citation>
    <scope>NUCLEOTIDE SEQUENCE [LARGE SCALE GENOMIC DNA]</scope>
    <source>
        <strain evidence="5 6">CIP 107465</strain>
    </source>
</reference>
<dbReference type="PANTHER" id="PTHR48094">
    <property type="entry name" value="PROTEIN/NUCLEIC ACID DEGLYCASE DJ-1-RELATED"/>
    <property type="match status" value="1"/>
</dbReference>
<dbReference type="PANTHER" id="PTHR48094:SF11">
    <property type="entry name" value="GLUTATHIONE-INDEPENDENT GLYOXALASE HSP31-RELATED"/>
    <property type="match status" value="1"/>
</dbReference>
<dbReference type="OrthoDB" id="9792284at2"/>